<protein>
    <submittedName>
        <fullName evidence="1">Uncharacterized protein</fullName>
    </submittedName>
</protein>
<evidence type="ECO:0000313" key="1">
    <source>
        <dbReference type="EMBL" id="MEQ2199926.1"/>
    </source>
</evidence>
<dbReference type="EMBL" id="JAHRIN010025565">
    <property type="protein sequence ID" value="MEQ2199926.1"/>
    <property type="molecule type" value="Genomic_DNA"/>
</dbReference>
<keyword evidence="2" id="KW-1185">Reference proteome</keyword>
<reference evidence="1 2" key="1">
    <citation type="submission" date="2021-06" db="EMBL/GenBank/DDBJ databases">
        <authorList>
            <person name="Palmer J.M."/>
        </authorList>
    </citation>
    <scope>NUCLEOTIDE SEQUENCE [LARGE SCALE GENOMIC DNA]</scope>
    <source>
        <strain evidence="1 2">XC_2019</strain>
        <tissue evidence="1">Muscle</tissue>
    </source>
</reference>
<proteinExistence type="predicted"/>
<sequence>MFYVFKDTTDIIFRFFLVCQQQIVSSTHRAEMASAVASAPRATHLTTKVELTISCENLMDMDVLSKSDPLCALYINASGSHWYEV</sequence>
<name>A0ABV0QWX3_9TELE</name>
<organism evidence="1 2">
    <name type="scientific">Xenoophorus captivus</name>
    <dbReference type="NCBI Taxonomy" id="1517983"/>
    <lineage>
        <taxon>Eukaryota</taxon>
        <taxon>Metazoa</taxon>
        <taxon>Chordata</taxon>
        <taxon>Craniata</taxon>
        <taxon>Vertebrata</taxon>
        <taxon>Euteleostomi</taxon>
        <taxon>Actinopterygii</taxon>
        <taxon>Neopterygii</taxon>
        <taxon>Teleostei</taxon>
        <taxon>Neoteleostei</taxon>
        <taxon>Acanthomorphata</taxon>
        <taxon>Ovalentaria</taxon>
        <taxon>Atherinomorphae</taxon>
        <taxon>Cyprinodontiformes</taxon>
        <taxon>Goodeidae</taxon>
        <taxon>Xenoophorus</taxon>
    </lineage>
</organism>
<gene>
    <name evidence="1" type="ORF">XENOCAPTIV_017176</name>
</gene>
<feature type="non-terminal residue" evidence="1">
    <location>
        <position position="85"/>
    </location>
</feature>
<accession>A0ABV0QWX3</accession>
<evidence type="ECO:0000313" key="2">
    <source>
        <dbReference type="Proteomes" id="UP001434883"/>
    </source>
</evidence>
<comment type="caution">
    <text evidence="1">The sequence shown here is derived from an EMBL/GenBank/DDBJ whole genome shotgun (WGS) entry which is preliminary data.</text>
</comment>
<dbReference type="Proteomes" id="UP001434883">
    <property type="component" value="Unassembled WGS sequence"/>
</dbReference>